<sequence length="262" mass="29920">MELPSNVPVRAVQVARRIQLRRFPSESALAVSPMVFSQGDKGYVVLFRYGVVVFVNISPLEQQHLIEKTLRPFLEGEVERAEEETFEVVVSPNQDERVKEDRIMLRDLSIPRLQLLSEMMARSVLLASYETRITQGFDLVEPMAEQLAASRGVRSGRKLLQTIGTALTTEHDMVGRAAVAEKPDLLWEHSELEGLYLMLDVEFELRERDSALARKIDLVSRTAQTALELLQARRSLRVEWYIVILIVVEILLTLFELFVRSA</sequence>
<dbReference type="OrthoDB" id="529323at2"/>
<keyword evidence="1" id="KW-0812">Transmembrane</keyword>
<gene>
    <name evidence="3" type="ORF">SAMN02745220_00032</name>
</gene>
<feature type="domain" description="DUF155" evidence="2">
    <location>
        <begin position="44"/>
        <end position="212"/>
    </location>
</feature>
<reference evidence="3 4" key="1">
    <citation type="submission" date="2016-12" db="EMBL/GenBank/DDBJ databases">
        <authorList>
            <person name="Song W.-J."/>
            <person name="Kurnit D.M."/>
        </authorList>
    </citation>
    <scope>NUCLEOTIDE SEQUENCE [LARGE SCALE GENOMIC DNA]</scope>
    <source>
        <strain evidence="3 4">DSM 18488</strain>
    </source>
</reference>
<dbReference type="InterPro" id="IPR003734">
    <property type="entry name" value="DUF155"/>
</dbReference>
<accession>A0A1M7XVG4</accession>
<feature type="transmembrane region" description="Helical" evidence="1">
    <location>
        <begin position="240"/>
        <end position="259"/>
    </location>
</feature>
<dbReference type="STRING" id="1121416.SAMN02745220_00032"/>
<dbReference type="EMBL" id="FRFE01000001">
    <property type="protein sequence ID" value="SHO42577.1"/>
    <property type="molecule type" value="Genomic_DNA"/>
</dbReference>
<keyword evidence="4" id="KW-1185">Reference proteome</keyword>
<evidence type="ECO:0000313" key="3">
    <source>
        <dbReference type="EMBL" id="SHO42577.1"/>
    </source>
</evidence>
<keyword evidence="1" id="KW-0472">Membrane</keyword>
<evidence type="ECO:0000313" key="4">
    <source>
        <dbReference type="Proteomes" id="UP000184603"/>
    </source>
</evidence>
<dbReference type="Pfam" id="PF02582">
    <property type="entry name" value="DUF155"/>
    <property type="match status" value="1"/>
</dbReference>
<dbReference type="InterPro" id="IPR051624">
    <property type="entry name" value="RMD1/Sad1-interacting"/>
</dbReference>
<name>A0A1M7XVG4_9BACT</name>
<dbReference type="PANTHER" id="PTHR16255">
    <property type="entry name" value="REQUIRED FOR MEIOTIC NUCLEAR DIVISION PROTEIN 1 HOMOLOG"/>
    <property type="match status" value="1"/>
</dbReference>
<evidence type="ECO:0000256" key="1">
    <source>
        <dbReference type="SAM" id="Phobius"/>
    </source>
</evidence>
<dbReference type="RefSeq" id="WP_073611423.1">
    <property type="nucleotide sequence ID" value="NZ_FRFE01000001.1"/>
</dbReference>
<keyword evidence="1" id="KW-1133">Transmembrane helix</keyword>
<evidence type="ECO:0000259" key="2">
    <source>
        <dbReference type="Pfam" id="PF02582"/>
    </source>
</evidence>
<dbReference type="Proteomes" id="UP000184603">
    <property type="component" value="Unassembled WGS sequence"/>
</dbReference>
<dbReference type="PANTHER" id="PTHR16255:SF1">
    <property type="entry name" value="REQUIRED FOR MEIOTIC NUCLEAR DIVISION PROTEIN 1 HOMOLOG"/>
    <property type="match status" value="1"/>
</dbReference>
<proteinExistence type="predicted"/>
<dbReference type="AlphaFoldDB" id="A0A1M7XVG4"/>
<organism evidence="3 4">
    <name type="scientific">Desulfopila aestuarii DSM 18488</name>
    <dbReference type="NCBI Taxonomy" id="1121416"/>
    <lineage>
        <taxon>Bacteria</taxon>
        <taxon>Pseudomonadati</taxon>
        <taxon>Thermodesulfobacteriota</taxon>
        <taxon>Desulfobulbia</taxon>
        <taxon>Desulfobulbales</taxon>
        <taxon>Desulfocapsaceae</taxon>
        <taxon>Desulfopila</taxon>
    </lineage>
</organism>
<protein>
    <submittedName>
        <fullName evidence="3">Uncharacterized protein, Rmd1/YagE family</fullName>
    </submittedName>
</protein>